<organism evidence="1 3">
    <name type="scientific">Haladaptatus paucihalophilus DX253</name>
    <dbReference type="NCBI Taxonomy" id="797209"/>
    <lineage>
        <taxon>Archaea</taxon>
        <taxon>Methanobacteriati</taxon>
        <taxon>Methanobacteriota</taxon>
        <taxon>Stenosarchaea group</taxon>
        <taxon>Halobacteria</taxon>
        <taxon>Halobacteriales</taxon>
        <taxon>Haladaptataceae</taxon>
        <taxon>Haladaptatus</taxon>
    </lineage>
</organism>
<reference evidence="1 3" key="1">
    <citation type="journal article" date="2014" name="ISME J.">
        <title>Trehalose/2-sulfotrehalose biosynthesis and glycine-betaine uptake are widely spread mechanisms for osmoadaptation in the Halobacteriales.</title>
        <authorList>
            <person name="Youssef N.H."/>
            <person name="Savage-Ashlock K.N."/>
            <person name="McCully A.L."/>
            <person name="Luedtke B."/>
            <person name="Shaw E.I."/>
            <person name="Hoff W.D."/>
            <person name="Elshahed M.S."/>
        </authorList>
    </citation>
    <scope>NUCLEOTIDE SEQUENCE [LARGE SCALE GENOMIC DNA]</scope>
    <source>
        <strain evidence="1 3">DX253</strain>
    </source>
</reference>
<reference evidence="2" key="3">
    <citation type="submission" date="2016-11" db="EMBL/GenBank/DDBJ databases">
        <authorList>
            <person name="Jaros S."/>
            <person name="Januszkiewicz K."/>
            <person name="Wedrychowicz H."/>
        </authorList>
    </citation>
    <scope>NUCLEOTIDE SEQUENCE [LARGE SCALE GENOMIC DNA]</scope>
    <source>
        <strain evidence="2">DX253</strain>
    </source>
</reference>
<name>E7QV51_HALPU</name>
<dbReference type="Proteomes" id="UP000184203">
    <property type="component" value="Unassembled WGS sequence"/>
</dbReference>
<dbReference type="Proteomes" id="UP000003751">
    <property type="component" value="Unassembled WGS sequence"/>
</dbReference>
<dbReference type="EMBL" id="AEMG01000013">
    <property type="protein sequence ID" value="EFW91569.1"/>
    <property type="molecule type" value="Genomic_DNA"/>
</dbReference>
<evidence type="ECO:0000313" key="3">
    <source>
        <dbReference type="Proteomes" id="UP000003751"/>
    </source>
</evidence>
<dbReference type="eggNOG" id="arCOG10314">
    <property type="taxonomic scope" value="Archaea"/>
</dbReference>
<dbReference type="RefSeq" id="WP_007980618.1">
    <property type="nucleotide sequence ID" value="NZ_AEMG01000013.1"/>
</dbReference>
<dbReference type="EMBL" id="FRAN01000005">
    <property type="protein sequence ID" value="SHL24382.1"/>
    <property type="molecule type" value="Genomic_DNA"/>
</dbReference>
<dbReference type="AlphaFoldDB" id="E7QV51"/>
<evidence type="ECO:0000313" key="2">
    <source>
        <dbReference type="EMBL" id="SHL24382.1"/>
    </source>
</evidence>
<dbReference type="PATRIC" id="fig|797209.4.peg.2644"/>
<keyword evidence="4" id="KW-1185">Reference proteome</keyword>
<evidence type="ECO:0000313" key="4">
    <source>
        <dbReference type="Proteomes" id="UP000184203"/>
    </source>
</evidence>
<dbReference type="PROSITE" id="PS51318">
    <property type="entry name" value="TAT"/>
    <property type="match status" value="1"/>
</dbReference>
<sequence>MGEQDDIGQRPALRSLSGRRLGTVGRRRFITTLAGAGLGSMAALLTPDDVRAAGRDEVPLVYGHGRDFEPLTTTVPADWFADLRAAFDAHDRLDLLSRSGVVGSAVVPGEFGGRNAALAVDVTDDEATGSVPERVGDVAVEVNRVESTANEQRIESGDASFDGNHIPGSVECGSKDAAATLSPAMYDGETPFFTTSNHLYGDDGEQHRGEPFYVKRRNGWRKVGEVRRGYALDDFVRIDPVNGAVPASAIDGSSPSVVMGQFTRAGLARVKAHGSKLKKRAVVSGFTSGAIQSIDGMTCAYGTVCKRGQLKWGSQSSFTDGDSGSVSYHPDLERPEDGLLVAGMNNARTWWPGEDYIWGTAAYRLTANHGFTFSPPTAGAP</sequence>
<protein>
    <submittedName>
        <fullName evidence="1">Uncharacterized protein</fullName>
    </submittedName>
</protein>
<evidence type="ECO:0000313" key="1">
    <source>
        <dbReference type="EMBL" id="EFW91569.1"/>
    </source>
</evidence>
<dbReference type="OrthoDB" id="333539at2157"/>
<accession>E7QV51</accession>
<dbReference type="InterPro" id="IPR006311">
    <property type="entry name" value="TAT_signal"/>
</dbReference>
<reference evidence="4" key="2">
    <citation type="submission" date="2016-11" db="EMBL/GenBank/DDBJ databases">
        <authorList>
            <person name="Varghese N."/>
            <person name="Submissions S."/>
        </authorList>
    </citation>
    <scope>NUCLEOTIDE SEQUENCE [LARGE SCALE GENOMIC DNA]</scope>
    <source>
        <strain evidence="4">DX253</strain>
    </source>
</reference>
<proteinExistence type="predicted"/>
<gene>
    <name evidence="2" type="ORF">SAMN05444342_3395</name>
    <name evidence="1" type="ORF">ZOD2009_13436</name>
</gene>